<keyword evidence="2" id="KW-0472">Membrane</keyword>
<evidence type="ECO:0000313" key="4">
    <source>
        <dbReference type="EMBL" id="ELR10878.1"/>
    </source>
</evidence>
<dbReference type="Proteomes" id="UP000011083">
    <property type="component" value="Unassembled WGS sequence"/>
</dbReference>
<evidence type="ECO:0000256" key="1">
    <source>
        <dbReference type="ARBA" id="ARBA00023002"/>
    </source>
</evidence>
<dbReference type="RefSeq" id="XP_004332891.1">
    <property type="nucleotide sequence ID" value="XM_004332843.1"/>
</dbReference>
<evidence type="ECO:0000313" key="5">
    <source>
        <dbReference type="Proteomes" id="UP000011083"/>
    </source>
</evidence>
<dbReference type="STRING" id="1257118.L8GDT1"/>
<name>L8GDT1_ACACF</name>
<dbReference type="Gene3D" id="3.40.50.720">
    <property type="entry name" value="NAD(P)-binding Rossmann-like Domain"/>
    <property type="match status" value="1"/>
</dbReference>
<dbReference type="PANTHER" id="PTHR10366:SF564">
    <property type="entry name" value="STEROL-4-ALPHA-CARBOXYLATE 3-DEHYDROGENASE, DECARBOXYLATING"/>
    <property type="match status" value="1"/>
</dbReference>
<keyword evidence="2" id="KW-1133">Transmembrane helix</keyword>
<accession>L8GDT1</accession>
<reference evidence="4 5" key="1">
    <citation type="journal article" date="2013" name="Genome Biol.">
        <title>Genome of Acanthamoeba castellanii highlights extensive lateral gene transfer and early evolution of tyrosine kinase signaling.</title>
        <authorList>
            <person name="Clarke M."/>
            <person name="Lohan A.J."/>
            <person name="Liu B."/>
            <person name="Lagkouvardos I."/>
            <person name="Roy S."/>
            <person name="Zafar N."/>
            <person name="Bertelli C."/>
            <person name="Schilde C."/>
            <person name="Kianianmomeni A."/>
            <person name="Burglin T.R."/>
            <person name="Frech C."/>
            <person name="Turcotte B."/>
            <person name="Kopec K.O."/>
            <person name="Synnott J.M."/>
            <person name="Choo C."/>
            <person name="Paponov I."/>
            <person name="Finkler A."/>
            <person name="Soon Heng Tan C."/>
            <person name="Hutchins A.P."/>
            <person name="Weinmeier T."/>
            <person name="Rattei T."/>
            <person name="Chu J.S."/>
            <person name="Gimenez G."/>
            <person name="Irimia M."/>
            <person name="Rigden D.J."/>
            <person name="Fitzpatrick D.A."/>
            <person name="Lorenzo-Morales J."/>
            <person name="Bateman A."/>
            <person name="Chiu C.H."/>
            <person name="Tang P."/>
            <person name="Hegemann P."/>
            <person name="Fromm H."/>
            <person name="Raoult D."/>
            <person name="Greub G."/>
            <person name="Miranda-Saavedra D."/>
            <person name="Chen N."/>
            <person name="Nash P."/>
            <person name="Ginger M.L."/>
            <person name="Horn M."/>
            <person name="Schaap P."/>
            <person name="Caler L."/>
            <person name="Loftus B."/>
        </authorList>
    </citation>
    <scope>NUCLEOTIDE SEQUENCE [LARGE SCALE GENOMIC DNA]</scope>
    <source>
        <strain evidence="4 5">Neff</strain>
    </source>
</reference>
<keyword evidence="5" id="KW-1185">Reference proteome</keyword>
<dbReference type="GO" id="GO:0016616">
    <property type="term" value="F:oxidoreductase activity, acting on the CH-OH group of donors, NAD or NADP as acceptor"/>
    <property type="evidence" value="ECO:0007669"/>
    <property type="project" value="TreeGrafter"/>
</dbReference>
<proteinExistence type="predicted"/>
<keyword evidence="2" id="KW-0812">Transmembrane</keyword>
<dbReference type="InterPro" id="IPR036291">
    <property type="entry name" value="NAD(P)-bd_dom_sf"/>
</dbReference>
<evidence type="ECO:0000256" key="2">
    <source>
        <dbReference type="SAM" id="Phobius"/>
    </source>
</evidence>
<dbReference type="InterPro" id="IPR050425">
    <property type="entry name" value="NAD(P)_dehydrat-like"/>
</dbReference>
<dbReference type="GeneID" id="14911326"/>
<dbReference type="Pfam" id="PF16363">
    <property type="entry name" value="GDP_Man_Dehyd"/>
    <property type="match status" value="1"/>
</dbReference>
<evidence type="ECO:0000259" key="3">
    <source>
        <dbReference type="Pfam" id="PF16363"/>
    </source>
</evidence>
<dbReference type="InterPro" id="IPR016040">
    <property type="entry name" value="NAD(P)-bd_dom"/>
</dbReference>
<feature type="transmembrane region" description="Helical" evidence="2">
    <location>
        <begin position="6"/>
        <end position="26"/>
    </location>
</feature>
<dbReference type="PANTHER" id="PTHR10366">
    <property type="entry name" value="NAD DEPENDENT EPIMERASE/DEHYDRATASE"/>
    <property type="match status" value="1"/>
</dbReference>
<dbReference type="OrthoDB" id="18155at2759"/>
<protein>
    <submittedName>
        <fullName evidence="4">Dihydroflavonol 4reductase</fullName>
    </submittedName>
</protein>
<feature type="domain" description="NAD(P)-binding" evidence="3">
    <location>
        <begin position="10"/>
        <end position="74"/>
    </location>
</feature>
<dbReference type="KEGG" id="acan:ACA1_144690"/>
<dbReference type="EMBL" id="KB008171">
    <property type="protein sequence ID" value="ELR10878.1"/>
    <property type="molecule type" value="Genomic_DNA"/>
</dbReference>
<keyword evidence="1" id="KW-0560">Oxidoreductase</keyword>
<dbReference type="SUPFAM" id="SSF51735">
    <property type="entry name" value="NAD(P)-binding Rossmann-fold domains"/>
    <property type="match status" value="1"/>
</dbReference>
<dbReference type="AlphaFoldDB" id="L8GDT1"/>
<gene>
    <name evidence="4" type="ORF">ACA1_144690</name>
</gene>
<sequence>MSNHHKIIVVTGASGFIGGHIVRLLLDRGYRARGVVRDLSHTNAAKLAFLRGLPRTNTPDGHDPLELVAADLQAGQYAQLLQATPFVYGAADPQKEIVDPAVNGTVD</sequence>
<organism evidence="4 5">
    <name type="scientific">Acanthamoeba castellanii (strain ATCC 30010 / Neff)</name>
    <dbReference type="NCBI Taxonomy" id="1257118"/>
    <lineage>
        <taxon>Eukaryota</taxon>
        <taxon>Amoebozoa</taxon>
        <taxon>Discosea</taxon>
        <taxon>Longamoebia</taxon>
        <taxon>Centramoebida</taxon>
        <taxon>Acanthamoebidae</taxon>
        <taxon>Acanthamoeba</taxon>
    </lineage>
</organism>
<feature type="non-terminal residue" evidence="4">
    <location>
        <position position="107"/>
    </location>
</feature>
<dbReference type="VEuPathDB" id="AmoebaDB:ACA1_144690"/>